<dbReference type="Pfam" id="PF01479">
    <property type="entry name" value="S4"/>
    <property type="match status" value="1"/>
</dbReference>
<dbReference type="CDD" id="cd02869">
    <property type="entry name" value="PseudoU_synth_RluA_like"/>
    <property type="match status" value="1"/>
</dbReference>
<proteinExistence type="inferred from homology"/>
<gene>
    <name evidence="8" type="ORF">LRS13_16740</name>
</gene>
<dbReference type="SUPFAM" id="SSF55174">
    <property type="entry name" value="Alpha-L RNA-binding motif"/>
    <property type="match status" value="1"/>
</dbReference>
<sequence length="294" mass="32055">MRLQVPPEAEGERLDVLLAGPLGSRARAQRLIAAGQVLVDGAPAQKRLLVTAGQEVEVDETDNRPAPPAAQGIDVPIAYEDDEVLVVDKPAGLVVHPAPGHWGTTLVELLAGRTAGGEDERPGIVHRLDRETSGLLVVARTEDAHRTLKRELEAREIEREYVTLVEGRPPARTGTIDAPLGRDRRRRTRRSSDSDDTRPAVTHFAIEEELPGFTLLRVHLETGRTHQIRAHMLAIGHPVAGDPEYGTPGQLGLERQFLHARRLSFTHPRTGDPVEVSSPLPDDLAAVLARLRSG</sequence>
<dbReference type="InterPro" id="IPR036986">
    <property type="entry name" value="S4_RNA-bd_sf"/>
</dbReference>
<dbReference type="InterPro" id="IPR020103">
    <property type="entry name" value="PsdUridine_synth_cat_dom_sf"/>
</dbReference>
<dbReference type="EC" id="5.4.99.-" evidence="5"/>
<keyword evidence="9" id="KW-1185">Reference proteome</keyword>
<evidence type="ECO:0000256" key="3">
    <source>
        <dbReference type="ARBA" id="ARBA00023235"/>
    </source>
</evidence>
<dbReference type="InterPro" id="IPR006225">
    <property type="entry name" value="PsdUridine_synth_RluC/D"/>
</dbReference>
<evidence type="ECO:0000256" key="4">
    <source>
        <dbReference type="PROSITE-ProRule" id="PRU00182"/>
    </source>
</evidence>
<dbReference type="InterPro" id="IPR006145">
    <property type="entry name" value="PsdUridine_synth_RsuA/RluA"/>
</dbReference>
<dbReference type="RefSeq" id="WP_353862873.1">
    <property type="nucleotide sequence ID" value="NZ_CP088295.1"/>
</dbReference>
<dbReference type="PANTHER" id="PTHR21600:SF44">
    <property type="entry name" value="RIBOSOMAL LARGE SUBUNIT PSEUDOURIDINE SYNTHASE D"/>
    <property type="match status" value="1"/>
</dbReference>
<dbReference type="SMART" id="SM00363">
    <property type="entry name" value="S4"/>
    <property type="match status" value="1"/>
</dbReference>
<dbReference type="CDD" id="cd00165">
    <property type="entry name" value="S4"/>
    <property type="match status" value="1"/>
</dbReference>
<evidence type="ECO:0000256" key="5">
    <source>
        <dbReference type="RuleBase" id="RU362028"/>
    </source>
</evidence>
<dbReference type="Gene3D" id="3.10.290.10">
    <property type="entry name" value="RNA-binding S4 domain"/>
    <property type="match status" value="1"/>
</dbReference>
<dbReference type="PROSITE" id="PS01129">
    <property type="entry name" value="PSI_RLU"/>
    <property type="match status" value="1"/>
</dbReference>
<comment type="catalytic activity">
    <reaction evidence="1 5">
        <text>a uridine in RNA = a pseudouridine in RNA</text>
        <dbReference type="Rhea" id="RHEA:48348"/>
        <dbReference type="Rhea" id="RHEA-COMP:12068"/>
        <dbReference type="Rhea" id="RHEA-COMP:12069"/>
        <dbReference type="ChEBI" id="CHEBI:65314"/>
        <dbReference type="ChEBI" id="CHEBI:65315"/>
    </reaction>
</comment>
<feature type="region of interest" description="Disordered" evidence="6">
    <location>
        <begin position="169"/>
        <end position="199"/>
    </location>
</feature>
<dbReference type="Pfam" id="PF00849">
    <property type="entry name" value="PseudoU_synth_2"/>
    <property type="match status" value="1"/>
</dbReference>
<feature type="domain" description="RNA-binding S4" evidence="7">
    <location>
        <begin position="12"/>
        <end position="71"/>
    </location>
</feature>
<dbReference type="SUPFAM" id="SSF55120">
    <property type="entry name" value="Pseudouridine synthase"/>
    <property type="match status" value="1"/>
</dbReference>
<comment type="similarity">
    <text evidence="2 5">Belongs to the pseudouridine synthase RluA family.</text>
</comment>
<dbReference type="EMBL" id="CP088295">
    <property type="protein sequence ID" value="UUY02344.1"/>
    <property type="molecule type" value="Genomic_DNA"/>
</dbReference>
<evidence type="ECO:0000313" key="8">
    <source>
        <dbReference type="EMBL" id="UUY02344.1"/>
    </source>
</evidence>
<organism evidence="8 9">
    <name type="scientific">Svornostia abyssi</name>
    <dbReference type="NCBI Taxonomy" id="2898438"/>
    <lineage>
        <taxon>Bacteria</taxon>
        <taxon>Bacillati</taxon>
        <taxon>Actinomycetota</taxon>
        <taxon>Thermoleophilia</taxon>
        <taxon>Solirubrobacterales</taxon>
        <taxon>Baekduiaceae</taxon>
        <taxon>Svornostia</taxon>
    </lineage>
</organism>
<evidence type="ECO:0000256" key="1">
    <source>
        <dbReference type="ARBA" id="ARBA00000073"/>
    </source>
</evidence>
<evidence type="ECO:0000313" key="9">
    <source>
        <dbReference type="Proteomes" id="UP001058860"/>
    </source>
</evidence>
<protein>
    <recommendedName>
        <fullName evidence="5">Pseudouridine synthase</fullName>
        <ecNumber evidence="5">5.4.99.-</ecNumber>
    </recommendedName>
</protein>
<keyword evidence="3 5" id="KW-0413">Isomerase</keyword>
<dbReference type="Proteomes" id="UP001058860">
    <property type="component" value="Chromosome"/>
</dbReference>
<evidence type="ECO:0000256" key="6">
    <source>
        <dbReference type="SAM" id="MobiDB-lite"/>
    </source>
</evidence>
<reference evidence="9" key="1">
    <citation type="submission" date="2021-11" db="EMBL/GenBank/DDBJ databases">
        <title>Cultivation dependent microbiological survey of springs from the worlds oldest radium mine currently devoted to the extraction of radon-saturated water.</title>
        <authorList>
            <person name="Kapinusova G."/>
            <person name="Smrhova T."/>
            <person name="Strejcek M."/>
            <person name="Suman J."/>
            <person name="Jani K."/>
            <person name="Pajer P."/>
            <person name="Uhlik O."/>
        </authorList>
    </citation>
    <scope>NUCLEOTIDE SEQUENCE [LARGE SCALE GENOMIC DNA]</scope>
    <source>
        <strain evidence="9">J379</strain>
    </source>
</reference>
<evidence type="ECO:0000256" key="2">
    <source>
        <dbReference type="ARBA" id="ARBA00010876"/>
    </source>
</evidence>
<keyword evidence="4" id="KW-0694">RNA-binding</keyword>
<dbReference type="InterPro" id="IPR006224">
    <property type="entry name" value="PsdUridine_synth_RluA-like_CS"/>
</dbReference>
<dbReference type="InterPro" id="IPR002942">
    <property type="entry name" value="S4_RNA-bd"/>
</dbReference>
<evidence type="ECO:0000259" key="7">
    <source>
        <dbReference type="SMART" id="SM00363"/>
    </source>
</evidence>
<name>A0ABY5PCE0_9ACTN</name>
<comment type="function">
    <text evidence="5">Responsible for synthesis of pseudouridine from uracil.</text>
</comment>
<dbReference type="PROSITE" id="PS50889">
    <property type="entry name" value="S4"/>
    <property type="match status" value="1"/>
</dbReference>
<accession>A0ABY5PCE0</accession>
<dbReference type="NCBIfam" id="TIGR00005">
    <property type="entry name" value="rluA_subfam"/>
    <property type="match status" value="1"/>
</dbReference>
<dbReference type="PANTHER" id="PTHR21600">
    <property type="entry name" value="MITOCHONDRIAL RNA PSEUDOURIDINE SYNTHASE"/>
    <property type="match status" value="1"/>
</dbReference>
<dbReference type="Gene3D" id="3.30.2350.10">
    <property type="entry name" value="Pseudouridine synthase"/>
    <property type="match status" value="1"/>
</dbReference>
<dbReference type="InterPro" id="IPR050188">
    <property type="entry name" value="RluA_PseudoU_synthase"/>
</dbReference>